<dbReference type="WBParaSite" id="SSLN_0001935101-mRNA-1">
    <property type="protein sequence ID" value="SSLN_0001935101-mRNA-1"/>
    <property type="gene ID" value="SSLN_0001935101"/>
</dbReference>
<keyword evidence="3" id="KW-0812">Transmembrane</keyword>
<evidence type="ECO:0000313" key="5">
    <source>
        <dbReference type="EMBL" id="VDM05033.1"/>
    </source>
</evidence>
<proteinExistence type="predicted"/>
<dbReference type="PANTHER" id="PTHR22902">
    <property type="entry name" value="SESQUIPEDALIAN"/>
    <property type="match status" value="1"/>
</dbReference>
<dbReference type="STRING" id="70667.A0A183TQ99"/>
<name>A0A183TQ99_SCHSO</name>
<dbReference type="GO" id="GO:0005802">
    <property type="term" value="C:trans-Golgi network"/>
    <property type="evidence" value="ECO:0007669"/>
    <property type="project" value="TreeGrafter"/>
</dbReference>
<dbReference type="SUPFAM" id="SSF50729">
    <property type="entry name" value="PH domain-like"/>
    <property type="match status" value="1"/>
</dbReference>
<sequence>MTSTTSLSYSNHSLDSTLKPLNCDAPSVNGLSSHSPERLLGSDVEDSSDEETRPPTVKGNLNKWTNILHGWQERYFVLKDGVLSYYRSEAEMDQGCRGSIRLRNAHVQAHPYDDCRIDVSNCFWFNFCIHRRLVAMRMCCCIAFISSFCQCFSVMDVLFVTFY</sequence>
<dbReference type="AlphaFoldDB" id="A0A183TQ99"/>
<accession>A0A183TQ99</accession>
<dbReference type="InterPro" id="IPR001849">
    <property type="entry name" value="PH_domain"/>
</dbReference>
<dbReference type="InterPro" id="IPR045188">
    <property type="entry name" value="Boi1/Boi2-like"/>
</dbReference>
<dbReference type="Proteomes" id="UP000275846">
    <property type="component" value="Unassembled WGS sequence"/>
</dbReference>
<dbReference type="GO" id="GO:0005769">
    <property type="term" value="C:early endosome"/>
    <property type="evidence" value="ECO:0007669"/>
    <property type="project" value="TreeGrafter"/>
</dbReference>
<gene>
    <name evidence="5" type="ORF">SSLN_LOCUS18647</name>
</gene>
<reference evidence="5 6" key="2">
    <citation type="submission" date="2018-11" db="EMBL/GenBank/DDBJ databases">
        <authorList>
            <consortium name="Pathogen Informatics"/>
        </authorList>
    </citation>
    <scope>NUCLEOTIDE SEQUENCE [LARGE SCALE GENOMIC DNA]</scope>
    <source>
        <strain evidence="5 6">NST_G2</strain>
    </source>
</reference>
<dbReference type="SMART" id="SM00233">
    <property type="entry name" value="PH"/>
    <property type="match status" value="1"/>
</dbReference>
<feature type="domain" description="PH" evidence="4">
    <location>
        <begin position="55"/>
        <end position="155"/>
    </location>
</feature>
<feature type="region of interest" description="Disordered" evidence="2">
    <location>
        <begin position="25"/>
        <end position="57"/>
    </location>
</feature>
<evidence type="ECO:0000313" key="7">
    <source>
        <dbReference type="WBParaSite" id="SSLN_0001935101-mRNA-1"/>
    </source>
</evidence>
<keyword evidence="3" id="KW-0472">Membrane</keyword>
<dbReference type="Pfam" id="PF00169">
    <property type="entry name" value="PH"/>
    <property type="match status" value="1"/>
</dbReference>
<keyword evidence="1" id="KW-0597">Phosphoprotein</keyword>
<dbReference type="GO" id="GO:0005829">
    <property type="term" value="C:cytosol"/>
    <property type="evidence" value="ECO:0007669"/>
    <property type="project" value="GOC"/>
</dbReference>
<protein>
    <submittedName>
        <fullName evidence="7">PH domain-containing protein</fullName>
    </submittedName>
</protein>
<evidence type="ECO:0000259" key="4">
    <source>
        <dbReference type="SMART" id="SM00233"/>
    </source>
</evidence>
<keyword evidence="3" id="KW-1133">Transmembrane helix</keyword>
<dbReference type="EMBL" id="UYSU01044908">
    <property type="protein sequence ID" value="VDM05033.1"/>
    <property type="molecule type" value="Genomic_DNA"/>
</dbReference>
<dbReference type="PANTHER" id="PTHR22902:SF27">
    <property type="entry name" value="PLECKSTRIN HOMOLOGY DOMAIN-CONTAINING FAMILY A MEMBER 3"/>
    <property type="match status" value="1"/>
</dbReference>
<dbReference type="Gene3D" id="2.30.29.30">
    <property type="entry name" value="Pleckstrin-homology domain (PH domain)/Phosphotyrosine-binding domain (PTB)"/>
    <property type="match status" value="1"/>
</dbReference>
<feature type="transmembrane region" description="Helical" evidence="3">
    <location>
        <begin position="139"/>
        <end position="162"/>
    </location>
</feature>
<organism evidence="7">
    <name type="scientific">Schistocephalus solidus</name>
    <name type="common">Tapeworm</name>
    <dbReference type="NCBI Taxonomy" id="70667"/>
    <lineage>
        <taxon>Eukaryota</taxon>
        <taxon>Metazoa</taxon>
        <taxon>Spiralia</taxon>
        <taxon>Lophotrochozoa</taxon>
        <taxon>Platyhelminthes</taxon>
        <taxon>Cestoda</taxon>
        <taxon>Eucestoda</taxon>
        <taxon>Diphyllobothriidea</taxon>
        <taxon>Diphyllobothriidae</taxon>
        <taxon>Schistocephalus</taxon>
    </lineage>
</organism>
<dbReference type="GO" id="GO:0007032">
    <property type="term" value="P:endosome organization"/>
    <property type="evidence" value="ECO:0007669"/>
    <property type="project" value="TreeGrafter"/>
</dbReference>
<dbReference type="GO" id="GO:0042147">
    <property type="term" value="P:retrograde transport, endosome to Golgi"/>
    <property type="evidence" value="ECO:0007669"/>
    <property type="project" value="TreeGrafter"/>
</dbReference>
<keyword evidence="6" id="KW-1185">Reference proteome</keyword>
<evidence type="ECO:0000256" key="1">
    <source>
        <dbReference type="ARBA" id="ARBA00022553"/>
    </source>
</evidence>
<evidence type="ECO:0000256" key="2">
    <source>
        <dbReference type="SAM" id="MobiDB-lite"/>
    </source>
</evidence>
<dbReference type="GO" id="GO:0055037">
    <property type="term" value="C:recycling endosome"/>
    <property type="evidence" value="ECO:0007669"/>
    <property type="project" value="TreeGrafter"/>
</dbReference>
<dbReference type="OrthoDB" id="14833at2759"/>
<evidence type="ECO:0000256" key="3">
    <source>
        <dbReference type="SAM" id="Phobius"/>
    </source>
</evidence>
<reference evidence="7" key="1">
    <citation type="submission" date="2016-06" db="UniProtKB">
        <authorList>
            <consortium name="WormBaseParasite"/>
        </authorList>
    </citation>
    <scope>IDENTIFICATION</scope>
</reference>
<evidence type="ECO:0000313" key="6">
    <source>
        <dbReference type="Proteomes" id="UP000275846"/>
    </source>
</evidence>
<dbReference type="GO" id="GO:0001881">
    <property type="term" value="P:receptor recycling"/>
    <property type="evidence" value="ECO:0007669"/>
    <property type="project" value="TreeGrafter"/>
</dbReference>
<dbReference type="InterPro" id="IPR011993">
    <property type="entry name" value="PH-like_dom_sf"/>
</dbReference>